<dbReference type="NCBIfam" id="TIGR00266">
    <property type="entry name" value="TIGR00266 family protein"/>
    <property type="match status" value="1"/>
</dbReference>
<dbReference type="PANTHER" id="PTHR43657">
    <property type="entry name" value="TRYPTOPHAN RNA-BINDING ATTENUATOR PROTEIN-LIKE PROTEIN"/>
    <property type="match status" value="1"/>
</dbReference>
<evidence type="ECO:0000313" key="2">
    <source>
        <dbReference type="Proteomes" id="UP001595921"/>
    </source>
</evidence>
<dbReference type="InterPro" id="IPR002838">
    <property type="entry name" value="AIM24"/>
</dbReference>
<organism evidence="1 2">
    <name type="scientific">Halobium salinum</name>
    <dbReference type="NCBI Taxonomy" id="1364940"/>
    <lineage>
        <taxon>Archaea</taxon>
        <taxon>Methanobacteriati</taxon>
        <taxon>Methanobacteriota</taxon>
        <taxon>Stenosarchaea group</taxon>
        <taxon>Halobacteria</taxon>
        <taxon>Halobacteriales</taxon>
        <taxon>Haloferacaceae</taxon>
        <taxon>Halobium</taxon>
    </lineage>
</organism>
<dbReference type="AlphaFoldDB" id="A0ABD5PB68"/>
<dbReference type="SUPFAM" id="SSF51219">
    <property type="entry name" value="TRAP-like"/>
    <property type="match status" value="1"/>
</dbReference>
<dbReference type="PANTHER" id="PTHR43657:SF1">
    <property type="entry name" value="ALTERED INHERITANCE OF MITOCHONDRIA PROTEIN 24, MITOCHONDRIAL"/>
    <property type="match status" value="1"/>
</dbReference>
<keyword evidence="2" id="KW-1185">Reference proteome</keyword>
<accession>A0ABD5PB68</accession>
<comment type="caution">
    <text evidence="1">The sequence shown here is derived from an EMBL/GenBank/DDBJ whole genome shotgun (WGS) entry which is preliminary data.</text>
</comment>
<dbReference type="RefSeq" id="WP_267624270.1">
    <property type="nucleotide sequence ID" value="NZ_JAODIW010000008.1"/>
</dbReference>
<name>A0ABD5PB68_9EURY</name>
<reference evidence="1 2" key="1">
    <citation type="journal article" date="2019" name="Int. J. Syst. Evol. Microbiol.">
        <title>The Global Catalogue of Microorganisms (GCM) 10K type strain sequencing project: providing services to taxonomists for standard genome sequencing and annotation.</title>
        <authorList>
            <consortium name="The Broad Institute Genomics Platform"/>
            <consortium name="The Broad Institute Genome Sequencing Center for Infectious Disease"/>
            <person name="Wu L."/>
            <person name="Ma J."/>
        </authorList>
    </citation>
    <scope>NUCLEOTIDE SEQUENCE [LARGE SCALE GENOMIC DNA]</scope>
    <source>
        <strain evidence="1 2">CGMCC 1.12553</strain>
    </source>
</reference>
<dbReference type="InterPro" id="IPR016031">
    <property type="entry name" value="Trp_RNA-bd_attenuator-like_dom"/>
</dbReference>
<evidence type="ECO:0000313" key="1">
    <source>
        <dbReference type="EMBL" id="MFC4358147.1"/>
    </source>
</evidence>
<proteinExistence type="predicted"/>
<dbReference type="Pfam" id="PF01987">
    <property type="entry name" value="AIM24"/>
    <property type="match status" value="1"/>
</dbReference>
<gene>
    <name evidence="1" type="ORF">ACFO0N_09320</name>
</gene>
<dbReference type="Gene3D" id="3.60.160.10">
    <property type="entry name" value="Mitochondrial biogenesis AIM24"/>
    <property type="match status" value="1"/>
</dbReference>
<dbReference type="EMBL" id="JBHSDS010000006">
    <property type="protein sequence ID" value="MFC4358147.1"/>
    <property type="molecule type" value="Genomic_DNA"/>
</dbReference>
<protein>
    <submittedName>
        <fullName evidence="1">TIGR00266 family protein</fullName>
    </submittedName>
</protein>
<dbReference type="Proteomes" id="UP001595921">
    <property type="component" value="Unassembled WGS sequence"/>
</dbReference>
<dbReference type="InterPro" id="IPR036983">
    <property type="entry name" value="AIM24_sf"/>
</dbReference>
<sequence>MRHEIDHRPSFALLTVHLDADERVRAEAGAMVSYTGGVDVETAASGGILGSLKRSVLGGESFFQNTFVAREAGHVTLAPALPGDVVRHDLEDETLLVQSGSYLASGDGVDLDTKFGGGRTFFGGEGFFLLEMTGTGPAFLSSYGAIQEVDLADGERYTVDTGHVVAFEGSASFDVRRVGGLRSTLFSGEGLVCEFTGPGRVWLQSRSPDAFLAWLIPKLPQPAPSAGGQ</sequence>